<reference evidence="4" key="1">
    <citation type="journal article" date="2021" name="bioRxiv">
        <title>Unraveling nitrogen, sulfur and carbon metabolic pathways and microbial community transcriptional responses to substrate deprivation and toxicity stresses in a bioreactor mimicking anoxic brackish coastal sediment conditions.</title>
        <authorList>
            <person name="Martins P.D."/>
            <person name="Echeveste M.J."/>
            <person name="Arshad A."/>
            <person name="Kurth J."/>
            <person name="Ouboter H."/>
            <person name="Jetten M.S.M."/>
            <person name="Welte C.U."/>
        </authorList>
    </citation>
    <scope>NUCLEOTIDE SEQUENCE</scope>
    <source>
        <strain evidence="4">MAG_39</strain>
    </source>
</reference>
<gene>
    <name evidence="4" type="ORF">K8I29_12210</name>
</gene>
<protein>
    <submittedName>
        <fullName evidence="4">Methyltransferase domain-containing protein</fullName>
    </submittedName>
</protein>
<dbReference type="Pfam" id="PF22772">
    <property type="entry name" value="WsaF_C"/>
    <property type="match status" value="1"/>
</dbReference>
<dbReference type="Pfam" id="PF08241">
    <property type="entry name" value="Methyltransf_11"/>
    <property type="match status" value="1"/>
</dbReference>
<keyword evidence="4" id="KW-0808">Transferase</keyword>
<dbReference type="SUPFAM" id="SSF53335">
    <property type="entry name" value="S-adenosyl-L-methionine-dependent methyltransferases"/>
    <property type="match status" value="1"/>
</dbReference>
<dbReference type="Proteomes" id="UP000705867">
    <property type="component" value="Unassembled WGS sequence"/>
</dbReference>
<keyword evidence="4" id="KW-0489">Methyltransferase</keyword>
<organism evidence="4 5">
    <name type="scientific">Candidatus Nitrobium versatile</name>
    <dbReference type="NCBI Taxonomy" id="2884831"/>
    <lineage>
        <taxon>Bacteria</taxon>
        <taxon>Pseudomonadati</taxon>
        <taxon>Nitrospirota</taxon>
        <taxon>Nitrospiria</taxon>
        <taxon>Nitrospirales</taxon>
        <taxon>Nitrospiraceae</taxon>
        <taxon>Candidatus Nitrobium</taxon>
    </lineage>
</organism>
<dbReference type="GO" id="GO:0032259">
    <property type="term" value="P:methylation"/>
    <property type="evidence" value="ECO:0007669"/>
    <property type="project" value="UniProtKB-KW"/>
</dbReference>
<comment type="caution">
    <text evidence="4">The sequence shown here is derived from an EMBL/GenBank/DDBJ whole genome shotgun (WGS) entry which is preliminary data.</text>
</comment>
<evidence type="ECO:0000259" key="3">
    <source>
        <dbReference type="Pfam" id="PF22772"/>
    </source>
</evidence>
<dbReference type="InterPro" id="IPR029063">
    <property type="entry name" value="SAM-dependent_MTases_sf"/>
</dbReference>
<feature type="domain" description="WsaF C-terminal" evidence="3">
    <location>
        <begin position="71"/>
        <end position="210"/>
    </location>
</feature>
<name>A0A953J5W9_9BACT</name>
<evidence type="ECO:0000313" key="4">
    <source>
        <dbReference type="EMBL" id="MBZ0156958.1"/>
    </source>
</evidence>
<accession>A0A953J5W9</accession>
<dbReference type="Gene3D" id="3.40.50.150">
    <property type="entry name" value="Vaccinia Virus protein VP39"/>
    <property type="match status" value="1"/>
</dbReference>
<dbReference type="InterPro" id="IPR055050">
    <property type="entry name" value="WsaF_C"/>
</dbReference>
<dbReference type="EMBL" id="JAIOIV010000100">
    <property type="protein sequence ID" value="MBZ0156958.1"/>
    <property type="molecule type" value="Genomic_DNA"/>
</dbReference>
<evidence type="ECO:0000313" key="5">
    <source>
        <dbReference type="Proteomes" id="UP000705867"/>
    </source>
</evidence>
<dbReference type="CDD" id="cd02440">
    <property type="entry name" value="AdoMet_MTases"/>
    <property type="match status" value="1"/>
</dbReference>
<sequence>MGTLAALSKESYTFPHYALISTKALREYYRQNNIGVFREGDAAGEESSVVIENAIQRFPVDIGKMKSRKKKRFLFYARPEEHAERNMYEMGVMALSDALTAAEVDVSQWEFYGIGTVGDSKKVTLGRDAHMILLPKVSLQEYGDLLPEFDLGLSMMLSPHTGLVPLDMAAAGMYVVTNTYANKTAEYLQSISSNIIPADPTVSGIFSALQTAFRSVYDYEARMDGARVNWNQSWDDTFNSSVMTKIRTFIEECRLSTDFRYLGKSSGLKEDFPPPASPYGKKPVPGNGAAPSPDNDVYASEGRDEEKSIWDNSLNQYQKGDFKVYWELLSEVRKYQFKCMTGNEEMDYLQYTLRHIREHVGVKGLRALMLGCMESEMPPEIALLDTGFFDRIEVMDIAGGLLDKQRERVLNHRGVTCIEHIKRDFNSLELEENSYDLILSVGTIHHIENLELLFAQINKALALRGVLVLRDYVGPNRMQFTEEQISLINEILSILPERYRKNRSGIVRSRYINTPLEDILKVDPSESVRPQDTLPVMKEHLDVIRLANTGGTILHPLLGDIASNFEGDEDADAILKLLILLEKSLIQKAALSSDYVFCIARKKVAGRNGGSPNACNGTA</sequence>
<dbReference type="InterPro" id="IPR013216">
    <property type="entry name" value="Methyltransf_11"/>
</dbReference>
<dbReference type="AlphaFoldDB" id="A0A953J5W9"/>
<reference evidence="4" key="2">
    <citation type="submission" date="2021-08" db="EMBL/GenBank/DDBJ databases">
        <authorList>
            <person name="Dalcin Martins P."/>
        </authorList>
    </citation>
    <scope>NUCLEOTIDE SEQUENCE</scope>
    <source>
        <strain evidence="4">MAG_39</strain>
    </source>
</reference>
<feature type="region of interest" description="Disordered" evidence="1">
    <location>
        <begin position="270"/>
        <end position="302"/>
    </location>
</feature>
<dbReference type="GO" id="GO:0008757">
    <property type="term" value="F:S-adenosylmethionine-dependent methyltransferase activity"/>
    <property type="evidence" value="ECO:0007669"/>
    <property type="project" value="InterPro"/>
</dbReference>
<evidence type="ECO:0000259" key="2">
    <source>
        <dbReference type="Pfam" id="PF08241"/>
    </source>
</evidence>
<proteinExistence type="predicted"/>
<feature type="domain" description="Methyltransferase type 11" evidence="2">
    <location>
        <begin position="370"/>
        <end position="468"/>
    </location>
</feature>
<dbReference type="Gene3D" id="3.40.50.2000">
    <property type="entry name" value="Glycogen Phosphorylase B"/>
    <property type="match status" value="1"/>
</dbReference>
<evidence type="ECO:0000256" key="1">
    <source>
        <dbReference type="SAM" id="MobiDB-lite"/>
    </source>
</evidence>